<accession>A0A6C7DYE8</accession>
<dbReference type="InterPro" id="IPR022492">
    <property type="entry name" value="Phosphomutase_MSMEG4193_put"/>
</dbReference>
<dbReference type="GO" id="GO:0005737">
    <property type="term" value="C:cytoplasm"/>
    <property type="evidence" value="ECO:0007669"/>
    <property type="project" value="TreeGrafter"/>
</dbReference>
<feature type="compositionally biased region" description="Basic residues" evidence="1">
    <location>
        <begin position="10"/>
        <end position="28"/>
    </location>
</feature>
<dbReference type="InterPro" id="IPR013078">
    <property type="entry name" value="His_Pase_superF_clade-1"/>
</dbReference>
<dbReference type="PANTHER" id="PTHR48100">
    <property type="entry name" value="BROAD-SPECIFICITY PHOSPHATASE YOR283W-RELATED"/>
    <property type="match status" value="1"/>
</dbReference>
<dbReference type="Proteomes" id="UP000011863">
    <property type="component" value="Chromosome"/>
</dbReference>
<dbReference type="OrthoDB" id="4120859at2"/>
<evidence type="ECO:0000256" key="1">
    <source>
        <dbReference type="SAM" id="MobiDB-lite"/>
    </source>
</evidence>
<dbReference type="GO" id="GO:0016791">
    <property type="term" value="F:phosphatase activity"/>
    <property type="evidence" value="ECO:0007669"/>
    <property type="project" value="TreeGrafter"/>
</dbReference>
<keyword evidence="3" id="KW-1185">Reference proteome</keyword>
<dbReference type="RefSeq" id="WP_015440561.1">
    <property type="nucleotide sequence ID" value="NC_020520.1"/>
</dbReference>
<dbReference type="InterPro" id="IPR050275">
    <property type="entry name" value="PGM_Phosphatase"/>
</dbReference>
<evidence type="ECO:0000313" key="2">
    <source>
        <dbReference type="EMBL" id="BAN01314.1"/>
    </source>
</evidence>
<dbReference type="SMART" id="SM00855">
    <property type="entry name" value="PGAM"/>
    <property type="match status" value="1"/>
</dbReference>
<dbReference type="AlphaFoldDB" id="A0A6C7DYE8"/>
<dbReference type="EMBL" id="AP012057">
    <property type="protein sequence ID" value="BAN01314.1"/>
    <property type="molecule type" value="Genomic_DNA"/>
</dbReference>
<evidence type="ECO:0000313" key="3">
    <source>
        <dbReference type="Proteomes" id="UP000011863"/>
    </source>
</evidence>
<dbReference type="Gene3D" id="3.40.50.1240">
    <property type="entry name" value="Phosphoglycerate mutase-like"/>
    <property type="match status" value="1"/>
</dbReference>
<organism evidence="2 3">
    <name type="scientific">Ilumatobacter coccineus (strain NBRC 103263 / KCTC 29153 / YM16-304)</name>
    <dbReference type="NCBI Taxonomy" id="1313172"/>
    <lineage>
        <taxon>Bacteria</taxon>
        <taxon>Bacillati</taxon>
        <taxon>Actinomycetota</taxon>
        <taxon>Acidimicrobiia</taxon>
        <taxon>Acidimicrobiales</taxon>
        <taxon>Ilumatobacteraceae</taxon>
        <taxon>Ilumatobacter</taxon>
    </lineage>
</organism>
<proteinExistence type="predicted"/>
<feature type="region of interest" description="Disordered" evidence="1">
    <location>
        <begin position="1"/>
        <end position="35"/>
    </location>
</feature>
<dbReference type="Pfam" id="PF00300">
    <property type="entry name" value="His_Phos_1"/>
    <property type="match status" value="1"/>
</dbReference>
<dbReference type="SUPFAM" id="SSF53254">
    <property type="entry name" value="Phosphoglycerate mutase-like"/>
    <property type="match status" value="1"/>
</dbReference>
<evidence type="ECO:0008006" key="4">
    <source>
        <dbReference type="Google" id="ProtNLM"/>
    </source>
</evidence>
<dbReference type="KEGG" id="aym:YM304_10000"/>
<dbReference type="NCBIfam" id="TIGR03848">
    <property type="entry name" value="MSMEG_4193"/>
    <property type="match status" value="1"/>
</dbReference>
<dbReference type="CDD" id="cd07067">
    <property type="entry name" value="HP_PGM_like"/>
    <property type="match status" value="1"/>
</dbReference>
<dbReference type="PANTHER" id="PTHR48100:SF59">
    <property type="entry name" value="ADENOSYLCOBALAMIN_ALPHA-RIBAZOLE PHOSPHATASE"/>
    <property type="match status" value="1"/>
</dbReference>
<protein>
    <recommendedName>
        <fullName evidence="4">Phosphoglycerate mutase</fullName>
    </recommendedName>
</protein>
<sequence>MTTNNARKQAPARKKAAAKPASARKKAAPKAAAAKQAAPGATTILLVRHGQTPTTGKVLPGRAKGLHLADEGRKQAEIAAERIGALGKVDAVYSSPLERAKETAAPISKALGLRTKVDRGLFECDFGDWTGAELKKLMKLPEWQTVQRAPSTFRFPNGESFTEMQTRMVTTLDRLRLAHPGGTIVCVSHADTIKAAVAHALGTHIDLFQRIVISPASVSALTWHAGGPIVLAVNSTGRPLTELRPA</sequence>
<name>A0A6C7DYE8_ILUCY</name>
<dbReference type="InterPro" id="IPR029033">
    <property type="entry name" value="His_PPase_superfam"/>
</dbReference>
<reference evidence="2 3" key="1">
    <citation type="journal article" date="2013" name="Int. J. Syst. Evol. Microbiol.">
        <title>Ilumatobacter nonamiense sp. nov. and Ilumatobacter coccineum sp. nov., isolated from seashore sand.</title>
        <authorList>
            <person name="Matsumoto A."/>
            <person name="Kasai H."/>
            <person name="Matsuo Y."/>
            <person name="Shizuri Y."/>
            <person name="Ichikawa N."/>
            <person name="Fujita N."/>
            <person name="Omura S."/>
            <person name="Takahashi Y."/>
        </authorList>
    </citation>
    <scope>NUCLEOTIDE SEQUENCE [LARGE SCALE GENOMIC DNA]</scope>
    <source>
        <strain evidence="3">NBRC 103263 / KCTC 29153 / YM16-304</strain>
    </source>
</reference>
<gene>
    <name evidence="2" type="ORF">YM304_10000</name>
</gene>